<evidence type="ECO:0000313" key="2">
    <source>
        <dbReference type="Proteomes" id="UP001150266"/>
    </source>
</evidence>
<proteinExistence type="predicted"/>
<accession>A0A9W9A177</accession>
<gene>
    <name evidence="1" type="ORF">J3R30DRAFT_1037187</name>
</gene>
<protein>
    <recommendedName>
        <fullName evidence="3">Transcription elongation factor S-II</fullName>
    </recommendedName>
</protein>
<evidence type="ECO:0008006" key="3">
    <source>
        <dbReference type="Google" id="ProtNLM"/>
    </source>
</evidence>
<evidence type="ECO:0000313" key="1">
    <source>
        <dbReference type="EMBL" id="KAJ4472126.1"/>
    </source>
</evidence>
<organism evidence="1 2">
    <name type="scientific">Lentinula aciculospora</name>
    <dbReference type="NCBI Taxonomy" id="153920"/>
    <lineage>
        <taxon>Eukaryota</taxon>
        <taxon>Fungi</taxon>
        <taxon>Dikarya</taxon>
        <taxon>Basidiomycota</taxon>
        <taxon>Agaricomycotina</taxon>
        <taxon>Agaricomycetes</taxon>
        <taxon>Agaricomycetidae</taxon>
        <taxon>Agaricales</taxon>
        <taxon>Marasmiineae</taxon>
        <taxon>Omphalotaceae</taxon>
        <taxon>Lentinula</taxon>
    </lineage>
</organism>
<dbReference type="OrthoDB" id="3352776at2759"/>
<comment type="caution">
    <text evidence="1">The sequence shown here is derived from an EMBL/GenBank/DDBJ whole genome shotgun (WGS) entry which is preliminary data.</text>
</comment>
<dbReference type="SUPFAM" id="SSF54427">
    <property type="entry name" value="NTF2-like"/>
    <property type="match status" value="1"/>
</dbReference>
<dbReference type="InterPro" id="IPR032710">
    <property type="entry name" value="NTF2-like_dom_sf"/>
</dbReference>
<keyword evidence="2" id="KW-1185">Reference proteome</keyword>
<reference evidence="1" key="1">
    <citation type="submission" date="2022-08" db="EMBL/GenBank/DDBJ databases">
        <title>A Global Phylogenomic Analysis of the Shiitake Genus Lentinula.</title>
        <authorList>
            <consortium name="DOE Joint Genome Institute"/>
            <person name="Sierra-Patev S."/>
            <person name="Min B."/>
            <person name="Naranjo-Ortiz M."/>
            <person name="Looney B."/>
            <person name="Konkel Z."/>
            <person name="Slot J.C."/>
            <person name="Sakamoto Y."/>
            <person name="Steenwyk J.L."/>
            <person name="Rokas A."/>
            <person name="Carro J."/>
            <person name="Camarero S."/>
            <person name="Ferreira P."/>
            <person name="Molpeceres G."/>
            <person name="Ruiz-Duenas F.J."/>
            <person name="Serrano A."/>
            <person name="Henrissat B."/>
            <person name="Drula E."/>
            <person name="Hughes K.W."/>
            <person name="Mata J.L."/>
            <person name="Ishikawa N.K."/>
            <person name="Vargas-Isla R."/>
            <person name="Ushijima S."/>
            <person name="Smith C.A."/>
            <person name="Ahrendt S."/>
            <person name="Andreopoulos W."/>
            <person name="He G."/>
            <person name="Labutti K."/>
            <person name="Lipzen A."/>
            <person name="Ng V."/>
            <person name="Riley R."/>
            <person name="Sandor L."/>
            <person name="Barry K."/>
            <person name="Martinez A.T."/>
            <person name="Xiao Y."/>
            <person name="Gibbons J.G."/>
            <person name="Terashima K."/>
            <person name="Grigoriev I.V."/>
            <person name="Hibbett D.S."/>
        </authorList>
    </citation>
    <scope>NUCLEOTIDE SEQUENCE</scope>
    <source>
        <strain evidence="1">JLM2183</strain>
    </source>
</reference>
<dbReference type="EMBL" id="JAOTPV010000021">
    <property type="protein sequence ID" value="KAJ4472126.1"/>
    <property type="molecule type" value="Genomic_DNA"/>
</dbReference>
<dbReference type="Gene3D" id="3.10.450.50">
    <property type="match status" value="1"/>
</dbReference>
<dbReference type="AlphaFoldDB" id="A0A9W9A177"/>
<name>A0A9W9A177_9AGAR</name>
<dbReference type="Proteomes" id="UP001150266">
    <property type="component" value="Unassembled WGS sequence"/>
</dbReference>
<sequence>MFSRSELLSSATAFCDAFAQNKDLDTILSHFSTTHQVSAVEHGEKALLPFLGRSFEGLDGVRSYFHIIAALLSYENMVFSEFTVDSEARRVACKGKAKFIWSETKESWTETFAYMVDFDDEGKITDYQVWADSGAAYLARNGELDKVRKVCTI</sequence>